<keyword evidence="2" id="KW-1185">Reference proteome</keyword>
<dbReference type="STRING" id="388413.ALPR1_09283"/>
<reference evidence="1 2" key="1">
    <citation type="journal article" date="2011" name="J. Bacteriol.">
        <title>Complete genome sequence of Algoriphagus sp. PR1, bacterial prey of a colony-forming choanoflagellate.</title>
        <authorList>
            <person name="Alegado R.A."/>
            <person name="Ferriera S."/>
            <person name="Nusbaum C."/>
            <person name="Young S.K."/>
            <person name="Zeng Q."/>
            <person name="Imamovic A."/>
            <person name="Fairclough S.R."/>
            <person name="King N."/>
        </authorList>
    </citation>
    <scope>NUCLEOTIDE SEQUENCE [LARGE SCALE GENOMIC DNA]</scope>
    <source>
        <strain evidence="1 2">PR1</strain>
    </source>
</reference>
<proteinExistence type="predicted"/>
<evidence type="ECO:0000313" key="1">
    <source>
        <dbReference type="EMBL" id="EAZ79807.1"/>
    </source>
</evidence>
<dbReference type="EMBL" id="CM001023">
    <property type="protein sequence ID" value="EAZ79807.1"/>
    <property type="molecule type" value="Genomic_DNA"/>
</dbReference>
<dbReference type="Proteomes" id="UP000003919">
    <property type="component" value="Chromosome"/>
</dbReference>
<dbReference type="RefSeq" id="WP_008200049.1">
    <property type="nucleotide sequence ID" value="NZ_CM001023.1"/>
</dbReference>
<dbReference type="AlphaFoldDB" id="A3I1Z1"/>
<evidence type="ECO:0000313" key="2">
    <source>
        <dbReference type="Proteomes" id="UP000003919"/>
    </source>
</evidence>
<dbReference type="SUPFAM" id="SSF53756">
    <property type="entry name" value="UDP-Glycosyltransferase/glycogen phosphorylase"/>
    <property type="match status" value="1"/>
</dbReference>
<organism evidence="1 2">
    <name type="scientific">Algoriphagus machipongonensis</name>
    <dbReference type="NCBI Taxonomy" id="388413"/>
    <lineage>
        <taxon>Bacteria</taxon>
        <taxon>Pseudomonadati</taxon>
        <taxon>Bacteroidota</taxon>
        <taxon>Cytophagia</taxon>
        <taxon>Cytophagales</taxon>
        <taxon>Cyclobacteriaceae</taxon>
        <taxon>Algoriphagus</taxon>
    </lineage>
</organism>
<dbReference type="eggNOG" id="COG1887">
    <property type="taxonomic scope" value="Bacteria"/>
</dbReference>
<dbReference type="OrthoDB" id="913551at2"/>
<accession>A3I1Z1</accession>
<name>A3I1Z1_9BACT</name>
<sequence length="463" mass="53456">MRICFLIPDGVGIRNYLYSDVISHLKSAGHEVILWHSLDPGMIELTEKRFGEKFEQHRFEHQPDNTLVQLYRESARFARLVLNAKQKNNPTIMTNWIGGIGSFKNKALMNMAELVGKQAKTYEDTAALENKKFKLIRKSRKFKNAIQKIKELNPDLIFCTHQRVFSVTATMEAARYLNIPTATAIFSWDNLPKGRLPFRADRYFVWSDYMKNELLEYYPEIPKHQIDITGTPQFDFYSDQNLIMDKEVFANKYGLDASKNWVCFSGCDSITSPNDALYLKDVASSLNEQDDIQLIFRPVPVESEKRFQTVLEKHKEVVLFKPIWEKGKDWANYFPLFEDIQVLVNIAYHCKVVVNIGSTMALDFTSFGNVGLYLNYDHAESKANWSVDTTYKFEHFKSMDGLKAVGWINSPAEILPMIQKALEKPEEISPDNKKWFERIVQPNSKLASARVAEALAQMVNKDK</sequence>
<dbReference type="HOGENOM" id="CLU_587602_0_0_10"/>
<dbReference type="EMBL" id="AAXU02000001">
    <property type="protein sequence ID" value="EAZ79807.1"/>
    <property type="molecule type" value="Genomic_DNA"/>
</dbReference>
<comment type="caution">
    <text evidence="1">The sequence shown here is derived from an EMBL/GenBank/DDBJ whole genome shotgun (WGS) entry which is preliminary data.</text>
</comment>
<protein>
    <submittedName>
        <fullName evidence="1">Uncharacterized protein</fullName>
    </submittedName>
</protein>
<gene>
    <name evidence="1" type="ORF">ALPR1_09283</name>
</gene>